<dbReference type="EMBL" id="NBNE01022783">
    <property type="protein sequence ID" value="OWY90496.1"/>
    <property type="molecule type" value="Genomic_DNA"/>
</dbReference>
<protein>
    <recommendedName>
        <fullName evidence="4">Reverse transcriptase</fullName>
    </recommendedName>
</protein>
<proteinExistence type="predicted"/>
<organism evidence="2 3">
    <name type="scientific">Phytophthora megakarya</name>
    <dbReference type="NCBI Taxonomy" id="4795"/>
    <lineage>
        <taxon>Eukaryota</taxon>
        <taxon>Sar</taxon>
        <taxon>Stramenopiles</taxon>
        <taxon>Oomycota</taxon>
        <taxon>Peronosporomycetes</taxon>
        <taxon>Peronosporales</taxon>
        <taxon>Peronosporaceae</taxon>
        <taxon>Phytophthora</taxon>
    </lineage>
</organism>
<sequence>MGFMVPAGVRMDLGDGSMRSPDGTVWREGEISIPRKKATNPGWTVGKDSREDKILATEKLWVTRGERWVPTVTEDPGQIHYLVISNIGEEILRLDHRLDVGMILDQDKVPRSPGFVSVGSHRYTEIQRPTYPTPRSVLRRARTADIDRDQTLISTLELRSRVGTANATQIEATFLNPGPGHPSTSPINPDADRYRSSDAGGGGITCQIIRHSTSPCASPIESNGVDIRLCIDYKLWLLSRAHDGLGSRDDARRVNA</sequence>
<dbReference type="AlphaFoldDB" id="A0A225UD10"/>
<evidence type="ECO:0000313" key="2">
    <source>
        <dbReference type="EMBL" id="OWY90496.1"/>
    </source>
</evidence>
<dbReference type="Proteomes" id="UP000198211">
    <property type="component" value="Unassembled WGS sequence"/>
</dbReference>
<evidence type="ECO:0000313" key="3">
    <source>
        <dbReference type="Proteomes" id="UP000198211"/>
    </source>
</evidence>
<evidence type="ECO:0008006" key="4">
    <source>
        <dbReference type="Google" id="ProtNLM"/>
    </source>
</evidence>
<accession>A0A225UD10</accession>
<feature type="non-terminal residue" evidence="2">
    <location>
        <position position="1"/>
    </location>
</feature>
<reference evidence="3" key="1">
    <citation type="submission" date="2017-03" db="EMBL/GenBank/DDBJ databases">
        <title>Phytopthora megakarya and P. palmivora, two closely related causual agents of cacao black pod achieved similar genome size and gene model numbers by different mechanisms.</title>
        <authorList>
            <person name="Ali S."/>
            <person name="Shao J."/>
            <person name="Larry D.J."/>
            <person name="Kronmiller B."/>
            <person name="Shen D."/>
            <person name="Strem M.D."/>
            <person name="Melnick R.L."/>
            <person name="Guiltinan M.J."/>
            <person name="Tyler B.M."/>
            <person name="Meinhardt L.W."/>
            <person name="Bailey B.A."/>
        </authorList>
    </citation>
    <scope>NUCLEOTIDE SEQUENCE [LARGE SCALE GENOMIC DNA]</scope>
    <source>
        <strain evidence="3">zdho120</strain>
    </source>
</reference>
<comment type="caution">
    <text evidence="2">The sequence shown here is derived from an EMBL/GenBank/DDBJ whole genome shotgun (WGS) entry which is preliminary data.</text>
</comment>
<dbReference type="OrthoDB" id="112830at2759"/>
<name>A0A225UD10_9STRA</name>
<evidence type="ECO:0000256" key="1">
    <source>
        <dbReference type="SAM" id="MobiDB-lite"/>
    </source>
</evidence>
<keyword evidence="3" id="KW-1185">Reference proteome</keyword>
<gene>
    <name evidence="2" type="ORF">PHMEG_00041355</name>
</gene>
<feature type="region of interest" description="Disordered" evidence="1">
    <location>
        <begin position="174"/>
        <end position="198"/>
    </location>
</feature>